<organism evidence="3 4">
    <name type="scientific">Trichoderma harzianum CBS 226.95</name>
    <dbReference type="NCBI Taxonomy" id="983964"/>
    <lineage>
        <taxon>Eukaryota</taxon>
        <taxon>Fungi</taxon>
        <taxon>Dikarya</taxon>
        <taxon>Ascomycota</taxon>
        <taxon>Pezizomycotina</taxon>
        <taxon>Sordariomycetes</taxon>
        <taxon>Hypocreomycetidae</taxon>
        <taxon>Hypocreales</taxon>
        <taxon>Hypocreaceae</taxon>
        <taxon>Trichoderma</taxon>
    </lineage>
</organism>
<sequence length="955" mass="107836">MDLLCEPNSPAAPPRTTPFVCTEAWDGGPFLTYAVRKGMARVVPPRLRHHLGGDTSNEPYLEVIHPTPKEEIQPFLQTWLWFGLFAEMLGLNETSPGHRMIEDTLATEEIRKLYEVCVSAAEEDGNRYISAKSVLESSQIIAERTQLVPDKRERFTYMRDCLQFASLMTLSISDLDEPVRYSICALGEYFSTGLFQAIALSNPKVDVPIVGFSWHQNYMRSGGTMDNQMLQQGWCPSEIEKLRSQFNGLNTMHHIAQLQRPNANQDHSNCTRHLCTAFQMDIETYKPSHLSDGCTCDLIGIDGRATSLILRSTDTYPIIRFDQIGDGVDDFELVIEPYEPGVPYVALSHVWANGLGNPKANSLPRCQIKHVAQLIASMQVEAETGDAEYRTQYRMWIDTLCCPVELGGKLIALERIASVYRNAAHVLVLDASLTGFDPQDTHPAELMLRVYGASPWMRRLWTLQEGALTKSLYIQFADKAVNAYALLVKLWTGANSDPRYMKIWQDIMGAYNELQGFFSGREGPTINQSPLITLQRSLQFRTVSVPSDEPLCISTLMNLDTKYIAAAPDAETRMARVWELIYKSQGSLPSRVIFYADEVLSIPGWRWAPRSLLGSAVKDPVLGIDERVLRLVVDAKNQGIPTPLGLKVALPGYRLLPRPLVAGLPLHPWPGAINPTEDQIILQDTKSGKWYRIMDWYRSKKIASWTAEELSAFDRKQNHPLCREVDSGKCVLIYDEKSRVDGTIMTCMGQIEEVEEDFEHASITSAELQAGIRIHRTRTVIMSALGDDEIRMMMAFREMAGVVALDQETSNLQAIEDRNGEDRDGEDRDGEDCDGEDHDSKDHNGEDRDGEDRDGEDRDGEDRDGEDCDGEDHDSKDHNGEDRDGEDWKSCMAKVKDKMKEVVAEAWKSRPEVRQTVENTIGLDMEEYMWAFIPKVFSHDVIVEETPSEQLWFVD</sequence>
<feature type="region of interest" description="Disordered" evidence="1">
    <location>
        <begin position="811"/>
        <end position="887"/>
    </location>
</feature>
<evidence type="ECO:0000313" key="4">
    <source>
        <dbReference type="Proteomes" id="UP000241690"/>
    </source>
</evidence>
<keyword evidence="4" id="KW-1185">Reference proteome</keyword>
<reference evidence="3 4" key="1">
    <citation type="submission" date="2016-07" db="EMBL/GenBank/DDBJ databases">
        <title>Multiple horizontal gene transfer events from other fungi enriched the ability of initially mycotrophic Trichoderma (Ascomycota) to feed on dead plant biomass.</title>
        <authorList>
            <consortium name="DOE Joint Genome Institute"/>
            <person name="Aerts A."/>
            <person name="Atanasova L."/>
            <person name="Chenthamara K."/>
            <person name="Zhang J."/>
            <person name="Grujic M."/>
            <person name="Henrissat B."/>
            <person name="Kuo A."/>
            <person name="Salamov A."/>
            <person name="Lipzen A."/>
            <person name="Labutti K."/>
            <person name="Barry K."/>
            <person name="Miao Y."/>
            <person name="Rahimi M.J."/>
            <person name="Shen Q."/>
            <person name="Grigoriev I.V."/>
            <person name="Kubicek C.P."/>
            <person name="Druzhinina I.S."/>
        </authorList>
    </citation>
    <scope>NUCLEOTIDE SEQUENCE [LARGE SCALE GENOMIC DNA]</scope>
    <source>
        <strain evidence="3 4">CBS 226.95</strain>
    </source>
</reference>
<dbReference type="Pfam" id="PF06985">
    <property type="entry name" value="HET"/>
    <property type="match status" value="1"/>
</dbReference>
<feature type="compositionally biased region" description="Acidic residues" evidence="1">
    <location>
        <begin position="852"/>
        <end position="872"/>
    </location>
</feature>
<accession>A0A2T4ANM6</accession>
<dbReference type="InterPro" id="IPR010730">
    <property type="entry name" value="HET"/>
</dbReference>
<evidence type="ECO:0000256" key="1">
    <source>
        <dbReference type="SAM" id="MobiDB-lite"/>
    </source>
</evidence>
<feature type="compositionally biased region" description="Acidic residues" evidence="1">
    <location>
        <begin position="827"/>
        <end position="837"/>
    </location>
</feature>
<feature type="compositionally biased region" description="Basic and acidic residues" evidence="1">
    <location>
        <begin position="873"/>
        <end position="887"/>
    </location>
</feature>
<dbReference type="Proteomes" id="UP000241690">
    <property type="component" value="Unassembled WGS sequence"/>
</dbReference>
<dbReference type="AlphaFoldDB" id="A0A2T4ANM6"/>
<feature type="compositionally biased region" description="Basic and acidic residues" evidence="1">
    <location>
        <begin position="838"/>
        <end position="851"/>
    </location>
</feature>
<evidence type="ECO:0000259" key="2">
    <source>
        <dbReference type="Pfam" id="PF06985"/>
    </source>
</evidence>
<dbReference type="GeneID" id="36621017"/>
<feature type="compositionally biased region" description="Basic and acidic residues" evidence="1">
    <location>
        <begin position="815"/>
        <end position="826"/>
    </location>
</feature>
<dbReference type="PANTHER" id="PTHR39596">
    <property type="match status" value="1"/>
</dbReference>
<evidence type="ECO:0000313" key="3">
    <source>
        <dbReference type="EMBL" id="PTB58518.1"/>
    </source>
</evidence>
<gene>
    <name evidence="3" type="ORF">M431DRAFT_13063</name>
</gene>
<dbReference type="STRING" id="983964.A0A2T4ANM6"/>
<dbReference type="PANTHER" id="PTHR39596:SF2">
    <property type="entry name" value="HET DOMAIN PROTEIN (AFU_ORTHOLOGUE AFUA_1G17550)-RELATED"/>
    <property type="match status" value="1"/>
</dbReference>
<protein>
    <recommendedName>
        <fullName evidence="2">Heterokaryon incompatibility domain-containing protein</fullName>
    </recommendedName>
</protein>
<feature type="domain" description="Heterokaryon incompatibility" evidence="2">
    <location>
        <begin position="344"/>
        <end position="429"/>
    </location>
</feature>
<dbReference type="EMBL" id="KZ679676">
    <property type="protein sequence ID" value="PTB58518.1"/>
    <property type="molecule type" value="Genomic_DNA"/>
</dbReference>
<dbReference type="RefSeq" id="XP_024778195.1">
    <property type="nucleotide sequence ID" value="XM_024912458.1"/>
</dbReference>
<proteinExistence type="predicted"/>
<name>A0A2T4ANM6_TRIHA</name>